<dbReference type="SUPFAM" id="SSF52540">
    <property type="entry name" value="P-loop containing nucleoside triphosphate hydrolases"/>
    <property type="match status" value="1"/>
</dbReference>
<comment type="caution">
    <text evidence="11">The sequence shown here is derived from an EMBL/GenBank/DDBJ whole genome shotgun (WGS) entry which is preliminary data.</text>
</comment>
<keyword evidence="5 11" id="KW-0067">ATP-binding</keyword>
<evidence type="ECO:0000313" key="12">
    <source>
        <dbReference type="Proteomes" id="UP001501442"/>
    </source>
</evidence>
<accession>A0ABP8U6P3</accession>
<evidence type="ECO:0000256" key="6">
    <source>
        <dbReference type="ARBA" id="ARBA00022967"/>
    </source>
</evidence>
<comment type="subcellular location">
    <subcellularLocation>
        <location evidence="1">Cell membrane</location>
        <topology evidence="1">Peripheral membrane protein</topology>
        <orientation evidence="1">Cytoplasmic side</orientation>
    </subcellularLocation>
</comment>
<keyword evidence="4" id="KW-0547">Nucleotide-binding</keyword>
<dbReference type="InterPro" id="IPR027417">
    <property type="entry name" value="P-loop_NTPase"/>
</dbReference>
<evidence type="ECO:0000256" key="5">
    <source>
        <dbReference type="ARBA" id="ARBA00022840"/>
    </source>
</evidence>
<keyword evidence="7" id="KW-0472">Membrane</keyword>
<dbReference type="PROSITE" id="PS50893">
    <property type="entry name" value="ABC_TRANSPORTER_2"/>
    <property type="match status" value="1"/>
</dbReference>
<keyword evidence="2" id="KW-0813">Transport</keyword>
<dbReference type="Proteomes" id="UP001501442">
    <property type="component" value="Unassembled WGS sequence"/>
</dbReference>
<evidence type="ECO:0000259" key="10">
    <source>
        <dbReference type="PROSITE" id="PS50893"/>
    </source>
</evidence>
<dbReference type="Gene3D" id="3.40.50.300">
    <property type="entry name" value="P-loop containing nucleotide triphosphate hydrolases"/>
    <property type="match status" value="1"/>
</dbReference>
<evidence type="ECO:0000256" key="1">
    <source>
        <dbReference type="ARBA" id="ARBA00004413"/>
    </source>
</evidence>
<evidence type="ECO:0000256" key="2">
    <source>
        <dbReference type="ARBA" id="ARBA00022448"/>
    </source>
</evidence>
<dbReference type="InterPro" id="IPR005894">
    <property type="entry name" value="DrrA"/>
</dbReference>
<evidence type="ECO:0000256" key="9">
    <source>
        <dbReference type="ARBA" id="ARBA00049985"/>
    </source>
</evidence>
<dbReference type="InterPro" id="IPR050763">
    <property type="entry name" value="ABC_transporter_ATP-binding"/>
</dbReference>
<dbReference type="InterPro" id="IPR003593">
    <property type="entry name" value="AAA+_ATPase"/>
</dbReference>
<sequence>MDHVIEARGLAKSFTGTDAVRGVDLTVRAGEIVGFLGPNGAGKTTTLRMLTTLLRPTGGTATVAGHDLIADPAGVRRRIGYVAQGGSTNPSCTALQELVLQARLYRVPDARSRSLDLLADFDLADRAIGAMSGGQKRRLDIALGVVHRPAVVFLDEPTTGLDPQSRSALWEHIRRLRDQHGTTVFLTTHYLDEADALCDRILIIDQGRIVDEGSPDDLKARLAGDVVTTEIAGDPGRARAALADLAHVREVRVTGRTLRLTVEPGDRILIELTRALDAAGVEPLSIQHTRPTLDDVFLALTERKAAARAA</sequence>
<organism evidence="11 12">
    <name type="scientific">Actinoallomurus vinaceus</name>
    <dbReference type="NCBI Taxonomy" id="1080074"/>
    <lineage>
        <taxon>Bacteria</taxon>
        <taxon>Bacillati</taxon>
        <taxon>Actinomycetota</taxon>
        <taxon>Actinomycetes</taxon>
        <taxon>Streptosporangiales</taxon>
        <taxon>Thermomonosporaceae</taxon>
        <taxon>Actinoallomurus</taxon>
    </lineage>
</organism>
<feature type="domain" description="ABC transporter" evidence="10">
    <location>
        <begin position="5"/>
        <end position="231"/>
    </location>
</feature>
<proteinExistence type="inferred from homology"/>
<dbReference type="GO" id="GO:0005524">
    <property type="term" value="F:ATP binding"/>
    <property type="evidence" value="ECO:0007669"/>
    <property type="project" value="UniProtKB-KW"/>
</dbReference>
<dbReference type="RefSeq" id="WP_345429904.1">
    <property type="nucleotide sequence ID" value="NZ_BAABHK010000002.1"/>
</dbReference>
<evidence type="ECO:0000256" key="7">
    <source>
        <dbReference type="ARBA" id="ARBA00023136"/>
    </source>
</evidence>
<dbReference type="EMBL" id="BAABHK010000002">
    <property type="protein sequence ID" value="GAA4622499.1"/>
    <property type="molecule type" value="Genomic_DNA"/>
</dbReference>
<dbReference type="InterPro" id="IPR025302">
    <property type="entry name" value="DrrA1/2-like_C"/>
</dbReference>
<keyword evidence="12" id="KW-1185">Reference proteome</keyword>
<keyword evidence="3" id="KW-1003">Cell membrane</keyword>
<name>A0ABP8U6P3_9ACTN</name>
<reference evidence="12" key="1">
    <citation type="journal article" date="2019" name="Int. J. Syst. Evol. Microbiol.">
        <title>The Global Catalogue of Microorganisms (GCM) 10K type strain sequencing project: providing services to taxonomists for standard genome sequencing and annotation.</title>
        <authorList>
            <consortium name="The Broad Institute Genomics Platform"/>
            <consortium name="The Broad Institute Genome Sequencing Center for Infectious Disease"/>
            <person name="Wu L."/>
            <person name="Ma J."/>
        </authorList>
    </citation>
    <scope>NUCLEOTIDE SEQUENCE [LARGE SCALE GENOMIC DNA]</scope>
    <source>
        <strain evidence="12">JCM 17939</strain>
    </source>
</reference>
<dbReference type="NCBIfam" id="TIGR01188">
    <property type="entry name" value="drrA"/>
    <property type="match status" value="1"/>
</dbReference>
<dbReference type="Pfam" id="PF00005">
    <property type="entry name" value="ABC_tran"/>
    <property type="match status" value="1"/>
</dbReference>
<dbReference type="PANTHER" id="PTHR42711">
    <property type="entry name" value="ABC TRANSPORTER ATP-BINDING PROTEIN"/>
    <property type="match status" value="1"/>
</dbReference>
<dbReference type="Pfam" id="PF13732">
    <property type="entry name" value="DrrA1-3_C"/>
    <property type="match status" value="1"/>
</dbReference>
<dbReference type="InterPro" id="IPR003439">
    <property type="entry name" value="ABC_transporter-like_ATP-bd"/>
</dbReference>
<dbReference type="PANTHER" id="PTHR42711:SF19">
    <property type="entry name" value="DOXORUBICIN RESISTANCE ATP-BINDING PROTEIN DRRA"/>
    <property type="match status" value="1"/>
</dbReference>
<keyword evidence="8" id="KW-0046">Antibiotic resistance</keyword>
<comment type="similarity">
    <text evidence="9">Belongs to the ABC transporter superfamily. Drug exporter-1 (DrugE1) (TC 3.A.1.105) family.</text>
</comment>
<evidence type="ECO:0000256" key="3">
    <source>
        <dbReference type="ARBA" id="ARBA00022475"/>
    </source>
</evidence>
<dbReference type="InterPro" id="IPR017871">
    <property type="entry name" value="ABC_transporter-like_CS"/>
</dbReference>
<protein>
    <submittedName>
        <fullName evidence="11">ATP-binding cassette domain-containing protein</fullName>
    </submittedName>
</protein>
<gene>
    <name evidence="11" type="ORF">GCM10023196_014960</name>
</gene>
<keyword evidence="6" id="KW-1278">Translocase</keyword>
<evidence type="ECO:0000256" key="8">
    <source>
        <dbReference type="ARBA" id="ARBA00023251"/>
    </source>
</evidence>
<evidence type="ECO:0000313" key="11">
    <source>
        <dbReference type="EMBL" id="GAA4622499.1"/>
    </source>
</evidence>
<dbReference type="PROSITE" id="PS00211">
    <property type="entry name" value="ABC_TRANSPORTER_1"/>
    <property type="match status" value="1"/>
</dbReference>
<evidence type="ECO:0000256" key="4">
    <source>
        <dbReference type="ARBA" id="ARBA00022741"/>
    </source>
</evidence>
<dbReference type="SMART" id="SM00382">
    <property type="entry name" value="AAA"/>
    <property type="match status" value="1"/>
</dbReference>